<sequence length="38" mass="4299">MEENNNQNPARLSPAETVEQIKITTEALNRGQSTKRKT</sequence>
<dbReference type="AlphaFoldDB" id="A0A1N7PE84"/>
<evidence type="ECO:0000313" key="2">
    <source>
        <dbReference type="Proteomes" id="UP000186246"/>
    </source>
</evidence>
<dbReference type="STRING" id="551459.SAMN05421796_11324"/>
<proteinExistence type="predicted"/>
<protein>
    <submittedName>
        <fullName evidence="1">Uncharacterized protein</fullName>
    </submittedName>
</protein>
<name>A0A1N7PE84_9FLAO</name>
<evidence type="ECO:0000313" key="1">
    <source>
        <dbReference type="EMBL" id="SIT08943.1"/>
    </source>
</evidence>
<dbReference type="EMBL" id="FTOJ01000013">
    <property type="protein sequence ID" value="SIT08943.1"/>
    <property type="molecule type" value="Genomic_DNA"/>
</dbReference>
<organism evidence="1 2">
    <name type="scientific">Chryseobacterium piscicola</name>
    <dbReference type="NCBI Taxonomy" id="551459"/>
    <lineage>
        <taxon>Bacteria</taxon>
        <taxon>Pseudomonadati</taxon>
        <taxon>Bacteroidota</taxon>
        <taxon>Flavobacteriia</taxon>
        <taxon>Flavobacteriales</taxon>
        <taxon>Weeksellaceae</taxon>
        <taxon>Chryseobacterium group</taxon>
        <taxon>Chryseobacterium</taxon>
    </lineage>
</organism>
<accession>A0A1N7PE84</accession>
<dbReference type="Proteomes" id="UP000186246">
    <property type="component" value="Unassembled WGS sequence"/>
</dbReference>
<reference evidence="2" key="1">
    <citation type="submission" date="2017-01" db="EMBL/GenBank/DDBJ databases">
        <authorList>
            <person name="Varghese N."/>
            <person name="Submissions S."/>
        </authorList>
    </citation>
    <scope>NUCLEOTIDE SEQUENCE [LARGE SCALE GENOMIC DNA]</scope>
    <source>
        <strain evidence="2">DSM 21068</strain>
    </source>
</reference>
<gene>
    <name evidence="1" type="ORF">SAMN05421796_11324</name>
</gene>